<gene>
    <name evidence="2" type="ORF">BG844_15055</name>
</gene>
<feature type="region of interest" description="Disordered" evidence="1">
    <location>
        <begin position="1"/>
        <end position="27"/>
    </location>
</feature>
<dbReference type="AlphaFoldDB" id="A0A1K0G878"/>
<comment type="caution">
    <text evidence="2">The sequence shown here is derived from an EMBL/GenBank/DDBJ whole genome shotgun (WGS) entry which is preliminary data.</text>
</comment>
<keyword evidence="3" id="KW-1185">Reference proteome</keyword>
<sequence length="76" mass="7553">MPPVEAGEDPFGGSAVGGPGVEADVEPLPADAVGPVLVTAYPTVLNASRARCTEPASMSTVVTSGEPSRWAMSAAL</sequence>
<protein>
    <submittedName>
        <fullName evidence="2">Uncharacterized protein</fullName>
    </submittedName>
</protein>
<organism evidence="2 3">
    <name type="scientific">Couchioplanes caeruleus subsp. caeruleus</name>
    <dbReference type="NCBI Taxonomy" id="56427"/>
    <lineage>
        <taxon>Bacteria</taxon>
        <taxon>Bacillati</taxon>
        <taxon>Actinomycetota</taxon>
        <taxon>Actinomycetes</taxon>
        <taxon>Micromonosporales</taxon>
        <taxon>Micromonosporaceae</taxon>
        <taxon>Couchioplanes</taxon>
    </lineage>
</organism>
<dbReference type="RefSeq" id="WP_249024614.1">
    <property type="nucleotide sequence ID" value="NZ_MEIA01000152.1"/>
</dbReference>
<accession>A0A1K0G878</accession>
<dbReference type="Proteomes" id="UP000182486">
    <property type="component" value="Unassembled WGS sequence"/>
</dbReference>
<evidence type="ECO:0000313" key="2">
    <source>
        <dbReference type="EMBL" id="OJF13458.1"/>
    </source>
</evidence>
<name>A0A1K0G878_9ACTN</name>
<reference evidence="2 3" key="1">
    <citation type="submission" date="2016-09" db="EMBL/GenBank/DDBJ databases">
        <title>Couchioplanes caeruleus draft genome sequence.</title>
        <authorList>
            <person name="Sheehan J."/>
            <person name="Caffrey P."/>
        </authorList>
    </citation>
    <scope>NUCLEOTIDE SEQUENCE [LARGE SCALE GENOMIC DNA]</scope>
    <source>
        <strain evidence="2 3">DSM 43634</strain>
    </source>
</reference>
<dbReference type="EMBL" id="MEIA01000152">
    <property type="protein sequence ID" value="OJF13458.1"/>
    <property type="molecule type" value="Genomic_DNA"/>
</dbReference>
<proteinExistence type="predicted"/>
<evidence type="ECO:0000256" key="1">
    <source>
        <dbReference type="SAM" id="MobiDB-lite"/>
    </source>
</evidence>
<evidence type="ECO:0000313" key="3">
    <source>
        <dbReference type="Proteomes" id="UP000182486"/>
    </source>
</evidence>